<reference evidence="2" key="1">
    <citation type="submission" date="2018-05" db="EMBL/GenBank/DDBJ databases">
        <authorList>
            <person name="Deangelis K."/>
            <person name="Huntemann M."/>
            <person name="Clum A."/>
            <person name="Pillay M."/>
            <person name="Palaniappan K."/>
            <person name="Varghese N."/>
            <person name="Mikhailova N."/>
            <person name="Stamatis D."/>
            <person name="Reddy T."/>
            <person name="Daum C."/>
            <person name="Shapiro N."/>
            <person name="Ivanova N."/>
            <person name="Kyrpides N."/>
            <person name="Woyke T."/>
        </authorList>
    </citation>
    <scope>NUCLEOTIDE SEQUENCE [LARGE SCALE GENOMIC DNA]</scope>
    <source>
        <strain evidence="2">GAS496</strain>
    </source>
</reference>
<dbReference type="OrthoDB" id="3199565at2"/>
<keyword evidence="2" id="KW-1185">Reference proteome</keyword>
<proteinExistence type="predicted"/>
<dbReference type="EMBL" id="QJJU01000014">
    <property type="protein sequence ID" value="PXX06339.1"/>
    <property type="molecule type" value="Genomic_DNA"/>
</dbReference>
<comment type="caution">
    <text evidence="1">The sequence shown here is derived from an EMBL/GenBank/DDBJ whole genome shotgun (WGS) entry which is preliminary data.</text>
</comment>
<dbReference type="RefSeq" id="WP_110317948.1">
    <property type="nucleotide sequence ID" value="NZ_QJJU01000014.1"/>
</dbReference>
<protein>
    <submittedName>
        <fullName evidence="1">Nucleotidyltransferase AbiEii toxin of type IV toxin-antitoxin system</fullName>
    </submittedName>
</protein>
<organism evidence="1 2">
    <name type="scientific">Mycolicibacterium moriokaense</name>
    <dbReference type="NCBI Taxonomy" id="39691"/>
    <lineage>
        <taxon>Bacteria</taxon>
        <taxon>Bacillati</taxon>
        <taxon>Actinomycetota</taxon>
        <taxon>Actinomycetes</taxon>
        <taxon>Mycobacteriales</taxon>
        <taxon>Mycobacteriaceae</taxon>
        <taxon>Mycolicibacterium</taxon>
    </lineage>
</organism>
<dbReference type="Pfam" id="PF08843">
    <property type="entry name" value="AbiEii"/>
    <property type="match status" value="1"/>
</dbReference>
<accession>A0A318HD56</accession>
<evidence type="ECO:0000313" key="2">
    <source>
        <dbReference type="Proteomes" id="UP000247781"/>
    </source>
</evidence>
<dbReference type="InterPro" id="IPR014942">
    <property type="entry name" value="AbiEii"/>
</dbReference>
<reference evidence="1 2" key="2">
    <citation type="submission" date="2018-06" db="EMBL/GenBank/DDBJ databases">
        <title>Sequencing of bacterial isolates from soil warming experiment in Harvard Forest, Massachusetts, USA.</title>
        <authorList>
            <person name="Deangelis K.PhD."/>
        </authorList>
    </citation>
    <scope>NUCLEOTIDE SEQUENCE [LARGE SCALE GENOMIC DNA]</scope>
    <source>
        <strain evidence="1 2">GAS496</strain>
    </source>
</reference>
<dbReference type="GO" id="GO:0016740">
    <property type="term" value="F:transferase activity"/>
    <property type="evidence" value="ECO:0007669"/>
    <property type="project" value="UniProtKB-KW"/>
</dbReference>
<sequence length="313" mass="33639">MAAHEMANLAQSLDGLKPKDKSPSSARTLHTWIAQAQDSLGSAGPRLGWLVAATVVTGALQRAVDESGTALFLLKGGTMLQYRLPGMSRTTQDIDGLVRGDIDGFLAELDATLGQPWGPLTLVRGEVETIDVPHKLVRPRRFDMTVLLKGVTWRRVQIEVSADEGQAGTTPEQIPSPSLAGFGLPTPDHLVSLSMRYQIAQKVHASTDPHDPPAFVNDRARDVVDLLLLRTLTETTGRPSLTEIRAAIEDIFAARVAEAEGTDAPSRTWPARLTAYPHWGPSFAKAADSAGVTVTPADAVAHVNAWLDLIERG</sequence>
<evidence type="ECO:0000313" key="1">
    <source>
        <dbReference type="EMBL" id="PXX06339.1"/>
    </source>
</evidence>
<gene>
    <name evidence="1" type="ORF">C8E89_114112</name>
</gene>
<dbReference type="AlphaFoldDB" id="A0A318HD56"/>
<name>A0A318HD56_9MYCO</name>
<keyword evidence="1" id="KW-0808">Transferase</keyword>
<dbReference type="Proteomes" id="UP000247781">
    <property type="component" value="Unassembled WGS sequence"/>
</dbReference>